<organism evidence="3 4">
    <name type="scientific">Mycetocola tolaasinivorans</name>
    <dbReference type="NCBI Taxonomy" id="76635"/>
    <lineage>
        <taxon>Bacteria</taxon>
        <taxon>Bacillati</taxon>
        <taxon>Actinomycetota</taxon>
        <taxon>Actinomycetes</taxon>
        <taxon>Micrococcales</taxon>
        <taxon>Microbacteriaceae</taxon>
        <taxon>Mycetocola</taxon>
    </lineage>
</organism>
<reference evidence="3 4" key="1">
    <citation type="submission" date="2018-10" db="EMBL/GenBank/DDBJ databases">
        <authorList>
            <person name="Li J."/>
        </authorList>
    </citation>
    <scope>NUCLEOTIDE SEQUENCE [LARGE SCALE GENOMIC DNA]</scope>
    <source>
        <strain evidence="3 4">IF 016277</strain>
    </source>
</reference>
<evidence type="ECO:0000313" key="3">
    <source>
        <dbReference type="EMBL" id="RLP75341.1"/>
    </source>
</evidence>
<gene>
    <name evidence="3" type="ORF">D9V32_10680</name>
</gene>
<comment type="caution">
    <text evidence="3">The sequence shown here is derived from an EMBL/GenBank/DDBJ whole genome shotgun (WGS) entry which is preliminary data.</text>
</comment>
<dbReference type="RefSeq" id="WP_121648887.1">
    <property type="nucleotide sequence ID" value="NZ_RCUX01000007.1"/>
</dbReference>
<dbReference type="PANTHER" id="PTHR35525:SF3">
    <property type="entry name" value="BLL6575 PROTEIN"/>
    <property type="match status" value="1"/>
</dbReference>
<dbReference type="PANTHER" id="PTHR35525">
    <property type="entry name" value="BLL6575 PROTEIN"/>
    <property type="match status" value="1"/>
</dbReference>
<feature type="compositionally biased region" description="Low complexity" evidence="1">
    <location>
        <begin position="222"/>
        <end position="232"/>
    </location>
</feature>
<proteinExistence type="predicted"/>
<name>A0A3L7A6Z7_9MICO</name>
<evidence type="ECO:0000259" key="2">
    <source>
        <dbReference type="Pfam" id="PF11706"/>
    </source>
</evidence>
<feature type="domain" description="Zinc finger CGNR" evidence="2">
    <location>
        <begin position="138"/>
        <end position="179"/>
    </location>
</feature>
<dbReference type="EMBL" id="RCUX01000007">
    <property type="protein sequence ID" value="RLP75341.1"/>
    <property type="molecule type" value="Genomic_DNA"/>
</dbReference>
<dbReference type="InterPro" id="IPR010852">
    <property type="entry name" value="ABATE"/>
</dbReference>
<evidence type="ECO:0000256" key="1">
    <source>
        <dbReference type="SAM" id="MobiDB-lite"/>
    </source>
</evidence>
<feature type="region of interest" description="Disordered" evidence="1">
    <location>
        <begin position="199"/>
        <end position="232"/>
    </location>
</feature>
<keyword evidence="4" id="KW-1185">Reference proteome</keyword>
<sequence length="232" mass="24456">MAVETRDTGALVVDFVSTRAGAHAHEQFTDPAGTADWFTSAGLIPVGTPVSEADVWTVRELRDALSALLAAHLHPAKDTDTAPATAAIERIAAVHPLMPRLTPTGMVLVGTQSGMAGGIGTLLAHVATVAANPREWVRFKTCGNHTCHLGFRDNTRNGSGLYCGPGCAAQVNMRAYRKRNAAEPTGPAAQVNMRAYRKRNAAEPTGPAAQVNMRAYRKRNAAESAAESTDSA</sequence>
<dbReference type="InterPro" id="IPR023286">
    <property type="entry name" value="ABATE_dom_sf"/>
</dbReference>
<dbReference type="OrthoDB" id="3531194at2"/>
<dbReference type="Gene3D" id="1.10.3300.10">
    <property type="entry name" value="Jann2411-like domain"/>
    <property type="match status" value="1"/>
</dbReference>
<dbReference type="Proteomes" id="UP000272503">
    <property type="component" value="Unassembled WGS sequence"/>
</dbReference>
<dbReference type="InterPro" id="IPR021005">
    <property type="entry name" value="Znf_CGNR"/>
</dbReference>
<dbReference type="SUPFAM" id="SSF160904">
    <property type="entry name" value="Jann2411-like"/>
    <property type="match status" value="1"/>
</dbReference>
<dbReference type="AlphaFoldDB" id="A0A3L7A6Z7"/>
<dbReference type="Pfam" id="PF07336">
    <property type="entry name" value="ABATE"/>
    <property type="match status" value="1"/>
</dbReference>
<accession>A0A3L7A6Z7</accession>
<protein>
    <submittedName>
        <fullName evidence="3">Zf-CGNR multi-domain protein</fullName>
    </submittedName>
</protein>
<dbReference type="Pfam" id="PF11706">
    <property type="entry name" value="zf-CGNR"/>
    <property type="match status" value="1"/>
</dbReference>
<evidence type="ECO:0000313" key="4">
    <source>
        <dbReference type="Proteomes" id="UP000272503"/>
    </source>
</evidence>